<protein>
    <submittedName>
        <fullName evidence="4">Uncharacterized protein</fullName>
    </submittedName>
</protein>
<dbReference type="GO" id="GO:0016052">
    <property type="term" value="P:carbohydrate catabolic process"/>
    <property type="evidence" value="ECO:0007669"/>
    <property type="project" value="InterPro"/>
</dbReference>
<dbReference type="GO" id="GO:0004553">
    <property type="term" value="F:hydrolase activity, hydrolyzing O-glycosyl compounds"/>
    <property type="evidence" value="ECO:0007669"/>
    <property type="project" value="InterPro"/>
</dbReference>
<dbReference type="CDD" id="cd09618">
    <property type="entry name" value="CBM9_like_2"/>
    <property type="match status" value="1"/>
</dbReference>
<accession>A0A3M8SS76</accession>
<feature type="signal peptide" evidence="1">
    <location>
        <begin position="1"/>
        <end position="22"/>
    </location>
</feature>
<keyword evidence="1" id="KW-0732">Signal</keyword>
<dbReference type="AlphaFoldDB" id="A0A3M8SS76"/>
<dbReference type="Pfam" id="PF06452">
    <property type="entry name" value="CBM9_1"/>
    <property type="match status" value="1"/>
</dbReference>
<evidence type="ECO:0000256" key="1">
    <source>
        <dbReference type="SAM" id="SignalP"/>
    </source>
</evidence>
<name>A0A3M8SS76_9GAMM</name>
<dbReference type="GO" id="GO:0030246">
    <property type="term" value="F:carbohydrate binding"/>
    <property type="evidence" value="ECO:0007669"/>
    <property type="project" value="InterPro"/>
</dbReference>
<dbReference type="PROSITE" id="PS51257">
    <property type="entry name" value="PROKAR_LIPOPROTEIN"/>
    <property type="match status" value="1"/>
</dbReference>
<feature type="domain" description="DUF5916" evidence="3">
    <location>
        <begin position="258"/>
        <end position="331"/>
    </location>
</feature>
<proteinExistence type="predicted"/>
<gene>
    <name evidence="4" type="ORF">EER27_14370</name>
</gene>
<evidence type="ECO:0000259" key="2">
    <source>
        <dbReference type="Pfam" id="PF06452"/>
    </source>
</evidence>
<evidence type="ECO:0000313" key="4">
    <source>
        <dbReference type="EMBL" id="RNF82336.1"/>
    </source>
</evidence>
<sequence>MRRTNALLLLLALLGCASPALADDALRIPRAVHAPRLDDYVGGVPADAGVEVTGFRQNTPGDGDPVSLDTKAYLSYDDTNLYIVFVCKDDPALVRARIARRDDIFGDEGVQVFLDTFHDRQRAYVFSANPFGVQMDSRLTEGLGYDFNFDTQWTSDGRVTADGFVVTMEIPFKSLRFEKGAAQDWGIAVNRIIPRTNEFAYWPYITERKEGFVPQFADARIEDSISPGRNIQVIPHASYRNTRALGPDAQGNPHIGRRQRSEAGIDAKFVINDALAVDLTVNPDFSEVESDEPQVIVNQRFEVLFPEKRPFFLENSSFFGTPVSLFFSRRIVEPEYGARVTGRVGRWAIGGLLIDDEQAGATVTGEDADATGKIGVVRLQRDFAEQSNVGMLYTHRDVGHQSNKVFGLDTRLKVNDNWAVAAQAVRSRSQEAEGVGRDGHLMFLQATRGGRNFTYDGQYIDISRDFETELGFVPRTDIRQLYQSAAYTWQFPEAPWLISAGPSLITEHTWDQRNELQDWKADAGFTINGLRHTKFEGHWIESFERFAGLEFRKDSYSLGASTEWLKWLTIGATVSGGKAVNYFPAAGLDPFLADARQLKVDFTISPFAQLRIDQNFIWDELRARSPLAGQDGDARIFRNTLSRTKVKYQFNRFLAAHVIFDYAVLEPNANLFAFERSKRLTGDILVSYSPNPGTAVYVGYTDQQENLRLFGNPYVVERTRDLDLHTGKQFFVKVSRLFSF</sequence>
<dbReference type="OrthoDB" id="9786766at2"/>
<dbReference type="RefSeq" id="WP_123088831.1">
    <property type="nucleotide sequence ID" value="NZ_RIBS01000008.1"/>
</dbReference>
<feature type="chain" id="PRO_5018267022" evidence="1">
    <location>
        <begin position="23"/>
        <end position="740"/>
    </location>
</feature>
<dbReference type="InterPro" id="IPR010502">
    <property type="entry name" value="Carb-bd_dom_fam9"/>
</dbReference>
<feature type="domain" description="Carbohydrate-binding" evidence="2">
    <location>
        <begin position="68"/>
        <end position="187"/>
    </location>
</feature>
<dbReference type="InterPro" id="IPR045670">
    <property type="entry name" value="DUF5916"/>
</dbReference>
<dbReference type="Pfam" id="PF19313">
    <property type="entry name" value="DUF5916"/>
    <property type="match status" value="1"/>
</dbReference>
<comment type="caution">
    <text evidence="4">The sequence shown here is derived from an EMBL/GenBank/DDBJ whole genome shotgun (WGS) entry which is preliminary data.</text>
</comment>
<evidence type="ECO:0000313" key="5">
    <source>
        <dbReference type="Proteomes" id="UP000267049"/>
    </source>
</evidence>
<dbReference type="SUPFAM" id="SSF49344">
    <property type="entry name" value="CBD9-like"/>
    <property type="match status" value="1"/>
</dbReference>
<reference evidence="4 5" key="1">
    <citation type="submission" date="2018-11" db="EMBL/GenBank/DDBJ databases">
        <title>Lysobacter cryohumiis sp. nov., isolated from soil in the Tianshan Mountains, Xinjiang, China.</title>
        <authorList>
            <person name="Luo Y."/>
            <person name="Sheng H."/>
        </authorList>
    </citation>
    <scope>NUCLEOTIDE SEQUENCE [LARGE SCALE GENOMIC DNA]</scope>
    <source>
        <strain evidence="4 5">ZS60</strain>
    </source>
</reference>
<evidence type="ECO:0000259" key="3">
    <source>
        <dbReference type="Pfam" id="PF19313"/>
    </source>
</evidence>
<organism evidence="4 5">
    <name type="scientific">Montanilutibacter psychrotolerans</name>
    <dbReference type="NCBI Taxonomy" id="1327343"/>
    <lineage>
        <taxon>Bacteria</taxon>
        <taxon>Pseudomonadati</taxon>
        <taxon>Pseudomonadota</taxon>
        <taxon>Gammaproteobacteria</taxon>
        <taxon>Lysobacterales</taxon>
        <taxon>Lysobacteraceae</taxon>
        <taxon>Montanilutibacter</taxon>
    </lineage>
</organism>
<keyword evidence="5" id="KW-1185">Reference proteome</keyword>
<dbReference type="Proteomes" id="UP000267049">
    <property type="component" value="Unassembled WGS sequence"/>
</dbReference>
<dbReference type="Gene3D" id="2.60.40.1190">
    <property type="match status" value="1"/>
</dbReference>
<dbReference type="EMBL" id="RIBS01000008">
    <property type="protein sequence ID" value="RNF82336.1"/>
    <property type="molecule type" value="Genomic_DNA"/>
</dbReference>